<evidence type="ECO:0000256" key="4">
    <source>
        <dbReference type="SAM" id="SignalP"/>
    </source>
</evidence>
<name>A0A482WYC2_LAOST</name>
<keyword evidence="8" id="KW-1185">Reference proteome</keyword>
<evidence type="ECO:0000259" key="6">
    <source>
        <dbReference type="PROSITE" id="PS50853"/>
    </source>
</evidence>
<dbReference type="GO" id="GO:0045597">
    <property type="term" value="P:positive regulation of cell differentiation"/>
    <property type="evidence" value="ECO:0007669"/>
    <property type="project" value="TreeGrafter"/>
</dbReference>
<dbReference type="InterPro" id="IPR036116">
    <property type="entry name" value="FN3_sf"/>
</dbReference>
<feature type="domain" description="Fibronectin type-III" evidence="6">
    <location>
        <begin position="795"/>
        <end position="891"/>
    </location>
</feature>
<dbReference type="SUPFAM" id="SSF49265">
    <property type="entry name" value="Fibronectin type III"/>
    <property type="match status" value="2"/>
</dbReference>
<keyword evidence="3" id="KW-0472">Membrane</keyword>
<accession>A0A482WYC2</accession>
<keyword evidence="1 4" id="KW-0732">Signal</keyword>
<dbReference type="SMR" id="A0A482WYC2"/>
<dbReference type="InParanoid" id="A0A482WYC2"/>
<dbReference type="GO" id="GO:0007155">
    <property type="term" value="P:cell adhesion"/>
    <property type="evidence" value="ECO:0007669"/>
    <property type="project" value="TreeGrafter"/>
</dbReference>
<feature type="domain" description="Fibronectin type-III" evidence="6">
    <location>
        <begin position="575"/>
        <end position="682"/>
    </location>
</feature>
<evidence type="ECO:0000256" key="1">
    <source>
        <dbReference type="ARBA" id="ARBA00022729"/>
    </source>
</evidence>
<feature type="compositionally biased region" description="Polar residues" evidence="2">
    <location>
        <begin position="144"/>
        <end position="153"/>
    </location>
</feature>
<feature type="transmembrane region" description="Helical" evidence="3">
    <location>
        <begin position="914"/>
        <end position="939"/>
    </location>
</feature>
<dbReference type="PROSITE" id="PS50853">
    <property type="entry name" value="FN3"/>
    <property type="match status" value="2"/>
</dbReference>
<dbReference type="STRING" id="195883.A0A482WYC2"/>
<sequence length="993" mass="107412">MCASFHQVSFRITLQLVVVSLLIAAGLVRSSDAQAVPIDTTISTDNSSTTVSISTSTDSTTTLMTSSSAATSQSPGPPPEPPNGAPPSTAAPPPPSSTPGGPENQSTVAAPGHKGRALNLTEPPLDDVSMDDEEEEEELDENKSMGNMSSSSRCMPGETFERSCDETCTCENGGVSCKPRPACMAPFVRPQPDSACHQVPSDQDPCCVLMHCPDKPAADGESTKMSNKCNYKNETYKVGETFNDACEATCTCEDTLHVSCKPRCEPVKNTTSDSCVAVPDSSDPCCTVVLCDVSVQDHDVTKPGSTGPDDGSEESGEFQLLSAIAVNSTAVKLNSSTKLSGKNWSVEVSEDEDAWKPAMATQGSTVLGLEPGKTYHIRVKIDGKTSNSVSATLPIMKKVGSTCEYKGKNYTRGDEFHDGCSAFCICSKTGVECATIECPTDFGLDVLDPHCLSWETQPSNFVPNPPNCCPETVRCKDNGSCIYAGESFPNWADIPTKLTGCEQRCFCEMGNVTCHTACPPVPANPPADLPCMPQQAILTHPPGEDCCLYWLCPQHSHGLHPQHLPPGFTPNAAQDPNEIKVHTLEAIDESTVRLVFSVPAVLVGLHGRVELRYTADKQNSDPATWEQQVLAPPNDLIATPELEFSLGNLQPDTSYKIKISVILRDLENSPASKILTVKTPSSATTLPPMIPVQPELQVAELNSSWARLVWRKFTDFELQFIDGVQLRYKEVDGKVYAATPLIHRAVTSYVLEDLKPDSHYEVGIFFIPFPGQTTELTATNVLQLSTAIENDPYKFELSLDVHHIKASSIELSWSGVPYPEDKFVNIFRAIYQSEGGREDFNNFKVAKRDSPPSTLIKGLKPNTRYRIWLEAYLTNGRIKKSNVKDFTTKLGPAAVDDAHPGKLEGMPLVEANDYYGPLIAVSILAALAIVAVLILLLILAKKHGHNKAPITAANTRKVQSAAYDNPSYKTCENDAANGRTEMSTMNVNLSIPQ</sequence>
<dbReference type="PROSITE" id="PS50184">
    <property type="entry name" value="VWFC_2"/>
    <property type="match status" value="1"/>
</dbReference>
<feature type="signal peptide" evidence="4">
    <location>
        <begin position="1"/>
        <end position="33"/>
    </location>
</feature>
<gene>
    <name evidence="7" type="ORF">LSTR_LSTR008989</name>
</gene>
<evidence type="ECO:0000259" key="5">
    <source>
        <dbReference type="PROSITE" id="PS50184"/>
    </source>
</evidence>
<dbReference type="InterPro" id="IPR001007">
    <property type="entry name" value="VWF_dom"/>
</dbReference>
<dbReference type="PANTHER" id="PTHR11348:SF34">
    <property type="entry name" value="EPIDERMAL CELL SURFACE RECEPTOR-RELATED"/>
    <property type="match status" value="1"/>
</dbReference>
<evidence type="ECO:0008006" key="9">
    <source>
        <dbReference type="Google" id="ProtNLM"/>
    </source>
</evidence>
<comment type="caution">
    <text evidence="7">The sequence shown here is derived from an EMBL/GenBank/DDBJ whole genome shotgun (WGS) entry which is preliminary data.</text>
</comment>
<dbReference type="InterPro" id="IPR013783">
    <property type="entry name" value="Ig-like_fold"/>
</dbReference>
<dbReference type="InterPro" id="IPR050941">
    <property type="entry name" value="CCN"/>
</dbReference>
<keyword evidence="3" id="KW-0812">Transmembrane</keyword>
<dbReference type="GO" id="GO:0005615">
    <property type="term" value="C:extracellular space"/>
    <property type="evidence" value="ECO:0007669"/>
    <property type="project" value="TreeGrafter"/>
</dbReference>
<proteinExistence type="predicted"/>
<dbReference type="AlphaFoldDB" id="A0A482WYC2"/>
<dbReference type="InterPro" id="IPR003961">
    <property type="entry name" value="FN3_dom"/>
</dbReference>
<dbReference type="EMBL" id="QKKF02022725">
    <property type="protein sequence ID" value="RZF38266.1"/>
    <property type="molecule type" value="Genomic_DNA"/>
</dbReference>
<keyword evidence="3" id="KW-1133">Transmembrane helix</keyword>
<dbReference type="Proteomes" id="UP000291343">
    <property type="component" value="Unassembled WGS sequence"/>
</dbReference>
<feature type="domain" description="VWFC" evidence="5">
    <location>
        <begin position="401"/>
        <end position="476"/>
    </location>
</feature>
<evidence type="ECO:0000313" key="7">
    <source>
        <dbReference type="EMBL" id="RZF38266.1"/>
    </source>
</evidence>
<evidence type="ECO:0000313" key="8">
    <source>
        <dbReference type="Proteomes" id="UP000291343"/>
    </source>
</evidence>
<reference evidence="7 8" key="1">
    <citation type="journal article" date="2017" name="Gigascience">
        <title>Genome sequence of the small brown planthopper, Laodelphax striatellus.</title>
        <authorList>
            <person name="Zhu J."/>
            <person name="Jiang F."/>
            <person name="Wang X."/>
            <person name="Yang P."/>
            <person name="Bao Y."/>
            <person name="Zhao W."/>
            <person name="Wang W."/>
            <person name="Lu H."/>
            <person name="Wang Q."/>
            <person name="Cui N."/>
            <person name="Li J."/>
            <person name="Chen X."/>
            <person name="Luo L."/>
            <person name="Yu J."/>
            <person name="Kang L."/>
            <person name="Cui F."/>
        </authorList>
    </citation>
    <scope>NUCLEOTIDE SEQUENCE [LARGE SCALE GENOMIC DNA]</scope>
    <source>
        <strain evidence="7">Lst14</strain>
    </source>
</reference>
<dbReference type="OrthoDB" id="6583815at2759"/>
<protein>
    <recommendedName>
        <fullName evidence="9">Epidermal cell surface receptor</fullName>
    </recommendedName>
</protein>
<feature type="compositionally biased region" description="Acidic residues" evidence="2">
    <location>
        <begin position="124"/>
        <end position="140"/>
    </location>
</feature>
<dbReference type="PANTHER" id="PTHR11348">
    <property type="entry name" value="CONNECTIVE TISSUE GROWTH FACTOR-RELATED"/>
    <property type="match status" value="1"/>
</dbReference>
<feature type="compositionally biased region" description="Pro residues" evidence="2">
    <location>
        <begin position="75"/>
        <end position="97"/>
    </location>
</feature>
<dbReference type="Gene3D" id="2.60.40.10">
    <property type="entry name" value="Immunoglobulins"/>
    <property type="match status" value="3"/>
</dbReference>
<dbReference type="SMART" id="SM00214">
    <property type="entry name" value="VWC"/>
    <property type="match status" value="3"/>
</dbReference>
<organism evidence="7 8">
    <name type="scientific">Laodelphax striatellus</name>
    <name type="common">Small brown planthopper</name>
    <name type="synonym">Delphax striatella</name>
    <dbReference type="NCBI Taxonomy" id="195883"/>
    <lineage>
        <taxon>Eukaryota</taxon>
        <taxon>Metazoa</taxon>
        <taxon>Ecdysozoa</taxon>
        <taxon>Arthropoda</taxon>
        <taxon>Hexapoda</taxon>
        <taxon>Insecta</taxon>
        <taxon>Pterygota</taxon>
        <taxon>Neoptera</taxon>
        <taxon>Paraneoptera</taxon>
        <taxon>Hemiptera</taxon>
        <taxon>Auchenorrhyncha</taxon>
        <taxon>Fulgoroidea</taxon>
        <taxon>Delphacidae</taxon>
        <taxon>Criomorphinae</taxon>
        <taxon>Laodelphax</taxon>
    </lineage>
</organism>
<dbReference type="GO" id="GO:0005178">
    <property type="term" value="F:integrin binding"/>
    <property type="evidence" value="ECO:0007669"/>
    <property type="project" value="TreeGrafter"/>
</dbReference>
<dbReference type="FunCoup" id="A0A482WYC2">
    <property type="interactions" value="59"/>
</dbReference>
<feature type="chain" id="PRO_5019805940" description="Epidermal cell surface receptor" evidence="4">
    <location>
        <begin position="34"/>
        <end position="993"/>
    </location>
</feature>
<feature type="region of interest" description="Disordered" evidence="2">
    <location>
        <begin position="44"/>
        <end position="154"/>
    </location>
</feature>
<dbReference type="CDD" id="cd00063">
    <property type="entry name" value="FN3"/>
    <property type="match status" value="3"/>
</dbReference>
<dbReference type="SMART" id="SM00060">
    <property type="entry name" value="FN3"/>
    <property type="match status" value="4"/>
</dbReference>
<feature type="compositionally biased region" description="Low complexity" evidence="2">
    <location>
        <begin position="44"/>
        <end position="74"/>
    </location>
</feature>
<evidence type="ECO:0000256" key="3">
    <source>
        <dbReference type="SAM" id="Phobius"/>
    </source>
</evidence>
<evidence type="ECO:0000256" key="2">
    <source>
        <dbReference type="SAM" id="MobiDB-lite"/>
    </source>
</evidence>